<dbReference type="Gramene" id="OE9A097963T1">
    <property type="protein sequence ID" value="OE9A097963C1"/>
    <property type="gene ID" value="OE9A097963"/>
</dbReference>
<accession>A0A8S0QXP0</accession>
<dbReference type="InterPro" id="IPR029063">
    <property type="entry name" value="SAM-dependent_MTases_sf"/>
</dbReference>
<keyword evidence="6" id="KW-1185">Reference proteome</keyword>
<evidence type="ECO:0000259" key="4">
    <source>
        <dbReference type="Pfam" id="PF00891"/>
    </source>
</evidence>
<dbReference type="AlphaFoldDB" id="A0A8S0QXP0"/>
<dbReference type="Pfam" id="PF00891">
    <property type="entry name" value="Methyltransf_2"/>
    <property type="match status" value="1"/>
</dbReference>
<dbReference type="InterPro" id="IPR001077">
    <property type="entry name" value="COMT_C"/>
</dbReference>
<evidence type="ECO:0000256" key="3">
    <source>
        <dbReference type="ARBA" id="ARBA00022691"/>
    </source>
</evidence>
<dbReference type="Proteomes" id="UP000594638">
    <property type="component" value="Unassembled WGS sequence"/>
</dbReference>
<dbReference type="GO" id="GO:0008171">
    <property type="term" value="F:O-methyltransferase activity"/>
    <property type="evidence" value="ECO:0007669"/>
    <property type="project" value="InterPro"/>
</dbReference>
<evidence type="ECO:0000256" key="2">
    <source>
        <dbReference type="ARBA" id="ARBA00022679"/>
    </source>
</evidence>
<dbReference type="GO" id="GO:0032259">
    <property type="term" value="P:methylation"/>
    <property type="evidence" value="ECO:0007669"/>
    <property type="project" value="UniProtKB-KW"/>
</dbReference>
<evidence type="ECO:0000313" key="5">
    <source>
        <dbReference type="EMBL" id="CAA2971049.1"/>
    </source>
</evidence>
<dbReference type="PANTHER" id="PTHR11746">
    <property type="entry name" value="O-METHYLTRANSFERASE"/>
    <property type="match status" value="1"/>
</dbReference>
<comment type="caution">
    <text evidence="5">The sequence shown here is derived from an EMBL/GenBank/DDBJ whole genome shotgun (WGS) entry which is preliminary data.</text>
</comment>
<organism evidence="5 6">
    <name type="scientific">Olea europaea subsp. europaea</name>
    <dbReference type="NCBI Taxonomy" id="158383"/>
    <lineage>
        <taxon>Eukaryota</taxon>
        <taxon>Viridiplantae</taxon>
        <taxon>Streptophyta</taxon>
        <taxon>Embryophyta</taxon>
        <taxon>Tracheophyta</taxon>
        <taxon>Spermatophyta</taxon>
        <taxon>Magnoliopsida</taxon>
        <taxon>eudicotyledons</taxon>
        <taxon>Gunneridae</taxon>
        <taxon>Pentapetalae</taxon>
        <taxon>asterids</taxon>
        <taxon>lamiids</taxon>
        <taxon>Lamiales</taxon>
        <taxon>Oleaceae</taxon>
        <taxon>Oleeae</taxon>
        <taxon>Olea</taxon>
    </lineage>
</organism>
<dbReference type="SUPFAM" id="SSF53335">
    <property type="entry name" value="S-adenosyl-L-methionine-dependent methyltransferases"/>
    <property type="match status" value="1"/>
</dbReference>
<dbReference type="Gene3D" id="3.40.50.150">
    <property type="entry name" value="Vaccinia Virus protein VP39"/>
    <property type="match status" value="1"/>
</dbReference>
<keyword evidence="2" id="KW-0808">Transferase</keyword>
<evidence type="ECO:0000256" key="1">
    <source>
        <dbReference type="ARBA" id="ARBA00022603"/>
    </source>
</evidence>
<sequence length="240" mass="26914">MCLLKLLLSGIHDVGVLEASFRPHRLKERVFVFLFTRHHCPAENKLESGPGLVAALLIAISPGYISRSSKCIALYILFVVSLGSQLQRNQVHNAAAMARLLNATVVLPKFVYSTIWINSQISLPTVFYGPNGATVGVGAQHSQWILHDWSDEECVKILKTCKEAIQSTDKEGKIIIIDMIIDDQKEDNEAIETQLHFDMLMMALLTGRERNEKEFATIFYDAGYKIIPILGLRSVIEVYL</sequence>
<proteinExistence type="predicted"/>
<keyword evidence="3" id="KW-0949">S-adenosyl-L-methionine</keyword>
<protein>
    <submittedName>
        <fullName evidence="5">Trans-resveratrol di-O-methyltransferase-like</fullName>
    </submittedName>
</protein>
<dbReference type="PROSITE" id="PS51683">
    <property type="entry name" value="SAM_OMT_II"/>
    <property type="match status" value="1"/>
</dbReference>
<feature type="domain" description="O-methyltransferase C-terminal" evidence="4">
    <location>
        <begin position="143"/>
        <end position="225"/>
    </location>
</feature>
<gene>
    <name evidence="5" type="ORF">OLEA9_A097963</name>
</gene>
<name>A0A8S0QXP0_OLEEU</name>
<evidence type="ECO:0000313" key="6">
    <source>
        <dbReference type="Proteomes" id="UP000594638"/>
    </source>
</evidence>
<dbReference type="EMBL" id="CACTIH010001992">
    <property type="protein sequence ID" value="CAA2971049.1"/>
    <property type="molecule type" value="Genomic_DNA"/>
</dbReference>
<keyword evidence="1" id="KW-0489">Methyltransferase</keyword>
<dbReference type="InterPro" id="IPR016461">
    <property type="entry name" value="COMT-like"/>
</dbReference>
<dbReference type="OrthoDB" id="1606438at2759"/>
<reference evidence="5 6" key="1">
    <citation type="submission" date="2019-12" db="EMBL/GenBank/DDBJ databases">
        <authorList>
            <person name="Alioto T."/>
            <person name="Alioto T."/>
            <person name="Gomez Garrido J."/>
        </authorList>
    </citation>
    <scope>NUCLEOTIDE SEQUENCE [LARGE SCALE GENOMIC DNA]</scope>
</reference>